<evidence type="ECO:0000256" key="26">
    <source>
        <dbReference type="ARBA" id="ARBA00049140"/>
    </source>
</evidence>
<keyword evidence="10" id="KW-0276">Fatty acid metabolism</keyword>
<comment type="catalytic activity">
    <reaction evidence="22">
        <text>oxidized [electron-transfer flavoprotein] + hexadecanoyl-CoA + H(+) = (2E)-hexadecenoyl-CoA + reduced [electron-transfer flavoprotein]</text>
        <dbReference type="Rhea" id="RHEA:43448"/>
        <dbReference type="Rhea" id="RHEA-COMP:10685"/>
        <dbReference type="Rhea" id="RHEA-COMP:10686"/>
        <dbReference type="ChEBI" id="CHEBI:15378"/>
        <dbReference type="ChEBI" id="CHEBI:57379"/>
        <dbReference type="ChEBI" id="CHEBI:57692"/>
        <dbReference type="ChEBI" id="CHEBI:58307"/>
        <dbReference type="ChEBI" id="CHEBI:61526"/>
    </reaction>
    <physiologicalReaction direction="left-to-right" evidence="22">
        <dbReference type="Rhea" id="RHEA:43449"/>
    </physiologicalReaction>
</comment>
<evidence type="ECO:0000256" key="8">
    <source>
        <dbReference type="ARBA" id="ARBA00022799"/>
    </source>
</evidence>
<comment type="catalytic activity">
    <reaction evidence="25">
        <text>a very-long-chain 2,3-saturated fatty acyl-CoA + oxidized [electron-transfer flavoprotein] + H(+) = a very-long-chain (2E)-enoyl-CoA + reduced [electron-transfer flavoprotein]</text>
        <dbReference type="Rhea" id="RHEA:19181"/>
        <dbReference type="Rhea" id="RHEA-COMP:10685"/>
        <dbReference type="Rhea" id="RHEA-COMP:10686"/>
        <dbReference type="ChEBI" id="CHEBI:15378"/>
        <dbReference type="ChEBI" id="CHEBI:57692"/>
        <dbReference type="ChEBI" id="CHEBI:58307"/>
        <dbReference type="ChEBI" id="CHEBI:83724"/>
        <dbReference type="ChEBI" id="CHEBI:83728"/>
        <dbReference type="EC" id="1.3.8.9"/>
    </reaction>
    <physiologicalReaction direction="left-to-right" evidence="25">
        <dbReference type="Rhea" id="RHEA:19182"/>
    </physiologicalReaction>
</comment>
<keyword evidence="6 28" id="KW-0285">Flavoprotein</keyword>
<feature type="domain" description="Acyl-CoA dehydrogenase/oxidase C-terminal" evidence="29">
    <location>
        <begin position="295"/>
        <end position="441"/>
    </location>
</feature>
<evidence type="ECO:0000256" key="2">
    <source>
        <dbReference type="ARBA" id="ARBA00004637"/>
    </source>
</evidence>
<dbReference type="Pfam" id="PF02771">
    <property type="entry name" value="Acyl-CoA_dh_N"/>
    <property type="match status" value="1"/>
</dbReference>
<comment type="subunit">
    <text evidence="20">Homodimer. Homodimerizes after import into the mitochondrion.</text>
</comment>
<dbReference type="InterPro" id="IPR009100">
    <property type="entry name" value="AcylCoA_DH/oxidase_NM_dom_sf"/>
</dbReference>
<dbReference type="InterPro" id="IPR009075">
    <property type="entry name" value="AcylCo_DH/oxidase_C"/>
</dbReference>
<dbReference type="FunFam" id="2.40.110.10:FF:000006">
    <property type="entry name" value="very long-chain specific acyl-CoA dehydrogenase, mitochondrial"/>
    <property type="match status" value="1"/>
</dbReference>
<keyword evidence="8" id="KW-0702">S-nitrosylation</keyword>
<evidence type="ECO:0000256" key="21">
    <source>
        <dbReference type="ARBA" id="ARBA00047893"/>
    </source>
</evidence>
<dbReference type="Gene3D" id="1.20.140.10">
    <property type="entry name" value="Butyryl-CoA Dehydrogenase, subunit A, domain 3"/>
    <property type="match status" value="2"/>
</dbReference>
<evidence type="ECO:0000256" key="6">
    <source>
        <dbReference type="ARBA" id="ARBA00022630"/>
    </source>
</evidence>
<dbReference type="PANTHER" id="PTHR43884">
    <property type="entry name" value="ACYL-COA DEHYDROGENASE"/>
    <property type="match status" value="1"/>
</dbReference>
<dbReference type="Gene3D" id="2.40.110.10">
    <property type="entry name" value="Butyryl-CoA Dehydrogenase, subunit A, domain 2"/>
    <property type="match status" value="1"/>
</dbReference>
<evidence type="ECO:0000256" key="13">
    <source>
        <dbReference type="ARBA" id="ARBA00023002"/>
    </source>
</evidence>
<keyword evidence="5" id="KW-0597">Phosphoprotein</keyword>
<dbReference type="Pfam" id="PF00441">
    <property type="entry name" value="Acyl-CoA_dh_1"/>
    <property type="match status" value="1"/>
</dbReference>
<name>A0A1Q3F0Y5_CULTA</name>
<dbReference type="PROSITE" id="PS00072">
    <property type="entry name" value="ACYL_COA_DH_1"/>
    <property type="match status" value="1"/>
</dbReference>
<evidence type="ECO:0000259" key="30">
    <source>
        <dbReference type="Pfam" id="PF02770"/>
    </source>
</evidence>
<evidence type="ECO:0000256" key="9">
    <source>
        <dbReference type="ARBA" id="ARBA00022827"/>
    </source>
</evidence>
<keyword evidence="7" id="KW-0999">Mitochondrion inner membrane</keyword>
<dbReference type="FunFam" id="1.20.140.10:FF:000008">
    <property type="entry name" value="acyl-CoA dehydrogenase family member 9, mitochondrial"/>
    <property type="match status" value="1"/>
</dbReference>
<keyword evidence="14" id="KW-0443">Lipid metabolism</keyword>
<dbReference type="GO" id="GO:0006631">
    <property type="term" value="P:fatty acid metabolic process"/>
    <property type="evidence" value="ECO:0007669"/>
    <property type="project" value="UniProtKB-KW"/>
</dbReference>
<evidence type="ECO:0000256" key="19">
    <source>
        <dbReference type="ARBA" id="ARBA00045422"/>
    </source>
</evidence>
<comment type="subcellular location">
    <subcellularLocation>
        <location evidence="2">Mitochondrion inner membrane</location>
        <topology evidence="2">Peripheral membrane protein</topology>
    </subcellularLocation>
</comment>
<accession>A0A1Q3F0Y5</accession>
<evidence type="ECO:0000256" key="16">
    <source>
        <dbReference type="ARBA" id="ARBA00023136"/>
    </source>
</evidence>
<evidence type="ECO:0000256" key="28">
    <source>
        <dbReference type="RuleBase" id="RU362125"/>
    </source>
</evidence>
<dbReference type="InterPro" id="IPR006089">
    <property type="entry name" value="Acyl-CoA_DH_CS"/>
</dbReference>
<evidence type="ECO:0000256" key="18">
    <source>
        <dbReference type="ARBA" id="ARBA00040902"/>
    </source>
</evidence>
<comment type="catalytic activity">
    <reaction evidence="26">
        <text>eicosanoyl-CoA + oxidized [electron-transfer flavoprotein] + H(+) = (2E)-eicosenoyl-CoA + reduced [electron-transfer flavoprotein]</text>
        <dbReference type="Rhea" id="RHEA:47236"/>
        <dbReference type="Rhea" id="RHEA-COMP:10685"/>
        <dbReference type="Rhea" id="RHEA-COMP:10686"/>
        <dbReference type="ChEBI" id="CHEBI:15378"/>
        <dbReference type="ChEBI" id="CHEBI:57380"/>
        <dbReference type="ChEBI" id="CHEBI:57692"/>
        <dbReference type="ChEBI" id="CHEBI:58307"/>
        <dbReference type="ChEBI" id="CHEBI:74691"/>
    </reaction>
    <physiologicalReaction direction="left-to-right" evidence="26">
        <dbReference type="Rhea" id="RHEA:47237"/>
    </physiologicalReaction>
</comment>
<dbReference type="InterPro" id="IPR046373">
    <property type="entry name" value="Acyl-CoA_Oxase/DH_mid-dom_sf"/>
</dbReference>
<proteinExistence type="inferred from homology"/>
<evidence type="ECO:0000259" key="31">
    <source>
        <dbReference type="Pfam" id="PF02771"/>
    </source>
</evidence>
<evidence type="ECO:0000256" key="22">
    <source>
        <dbReference type="ARBA" id="ARBA00047916"/>
    </source>
</evidence>
<protein>
    <recommendedName>
        <fullName evidence="18">Very long-chain specific acyl-CoA dehydrogenase, mitochondrial</fullName>
        <ecNumber evidence="17">1.3.8.9</ecNumber>
    </recommendedName>
</protein>
<dbReference type="AlphaFoldDB" id="A0A1Q3F0Y5"/>
<comment type="similarity">
    <text evidence="4 28">Belongs to the acyl-CoA dehydrogenase family.</text>
</comment>
<evidence type="ECO:0000256" key="1">
    <source>
        <dbReference type="ARBA" id="ARBA00001974"/>
    </source>
</evidence>
<dbReference type="Pfam" id="PF21343">
    <property type="entry name" value="ACAD9-ACADV_C"/>
    <property type="match status" value="1"/>
</dbReference>
<keyword evidence="16" id="KW-0472">Membrane</keyword>
<keyword evidence="13 28" id="KW-0560">Oxidoreductase</keyword>
<comment type="pathway">
    <text evidence="3">Lipid metabolism; mitochondrial fatty acid beta-oxidation.</text>
</comment>
<comment type="cofactor">
    <cofactor evidence="1 28">
        <name>FAD</name>
        <dbReference type="ChEBI" id="CHEBI:57692"/>
    </cofactor>
</comment>
<dbReference type="SUPFAM" id="SSF56645">
    <property type="entry name" value="Acyl-CoA dehydrogenase NM domain-like"/>
    <property type="match status" value="1"/>
</dbReference>
<evidence type="ECO:0000256" key="12">
    <source>
        <dbReference type="ARBA" id="ARBA00022990"/>
    </source>
</evidence>
<comment type="catalytic activity">
    <reaction evidence="21">
        <text>dodecanoyl-CoA + oxidized [electron-transfer flavoprotein] + H(+) = (2E)-dodecenoyl-CoA + reduced [electron-transfer flavoprotein]</text>
        <dbReference type="Rhea" id="RHEA:47296"/>
        <dbReference type="Rhea" id="RHEA-COMP:10685"/>
        <dbReference type="Rhea" id="RHEA-COMP:10686"/>
        <dbReference type="ChEBI" id="CHEBI:15378"/>
        <dbReference type="ChEBI" id="CHEBI:57330"/>
        <dbReference type="ChEBI" id="CHEBI:57375"/>
        <dbReference type="ChEBI" id="CHEBI:57692"/>
        <dbReference type="ChEBI" id="CHEBI:58307"/>
    </reaction>
    <physiologicalReaction direction="left-to-right" evidence="21">
        <dbReference type="Rhea" id="RHEA:47297"/>
    </physiologicalReaction>
</comment>
<evidence type="ECO:0000256" key="14">
    <source>
        <dbReference type="ARBA" id="ARBA00023098"/>
    </source>
</evidence>
<keyword evidence="9 28" id="KW-0274">FAD</keyword>
<evidence type="ECO:0000256" key="10">
    <source>
        <dbReference type="ARBA" id="ARBA00022832"/>
    </source>
</evidence>
<evidence type="ECO:0000256" key="20">
    <source>
        <dbReference type="ARBA" id="ARBA00046812"/>
    </source>
</evidence>
<comment type="catalytic activity">
    <reaction evidence="27">
        <text>octadecanoyl-CoA + oxidized [electron-transfer flavoprotein] + H(+) = (2E)-octadecenoyl-CoA + reduced [electron-transfer flavoprotein]</text>
        <dbReference type="Rhea" id="RHEA:47240"/>
        <dbReference type="Rhea" id="RHEA-COMP:10685"/>
        <dbReference type="Rhea" id="RHEA-COMP:10686"/>
        <dbReference type="ChEBI" id="CHEBI:15378"/>
        <dbReference type="ChEBI" id="CHEBI:57394"/>
        <dbReference type="ChEBI" id="CHEBI:57692"/>
        <dbReference type="ChEBI" id="CHEBI:58307"/>
        <dbReference type="ChEBI" id="CHEBI:71412"/>
    </reaction>
    <physiologicalReaction direction="left-to-right" evidence="27">
        <dbReference type="Rhea" id="RHEA:47241"/>
    </physiologicalReaction>
</comment>
<keyword evidence="12" id="KW-0007">Acetylation</keyword>
<dbReference type="FunFam" id="1.10.540.10:FF:000001">
    <property type="entry name" value="Very long-chain-specific acyl-CoA dehydrogenase, mitochondrial"/>
    <property type="match status" value="1"/>
</dbReference>
<dbReference type="CDD" id="cd01161">
    <property type="entry name" value="VLCAD"/>
    <property type="match status" value="1"/>
</dbReference>
<feature type="domain" description="Acyl-CoA oxidase/dehydrogenase middle" evidence="30">
    <location>
        <begin position="181"/>
        <end position="283"/>
    </location>
</feature>
<dbReference type="InterPro" id="IPR036250">
    <property type="entry name" value="AcylCo_DH-like_C"/>
</dbReference>
<evidence type="ECO:0000313" key="33">
    <source>
        <dbReference type="EMBL" id="JAV21212.1"/>
    </source>
</evidence>
<sequence>MMIRTGVKVLQQSNSGIVQISRCLSATQKRYNSTADTPNLSFMANLFRGEIQPVQVFPYPEAADAEQKEFIRSLREPVDRFFEQYDPVESEKLGTPSEAVMDAMWEMGCFGLMAPEEYGGLNLTNTGYATMGDAVGGVDLGLAVVIGAHQSIGWKGILLYGTDEQKKKYLPMVTMGKTLAAFALTEPSSGSDAGSIRTRAVKSACGKFYTMNGSKIWISGGGLAEIFTVFAQTEVTDPKTGKKRDKVTAFVVERGFGGVTNGPAEDKMGIRCSNTTEVYFDDVKIPVENILGGEGNGFKVAMNILNNGRFGMAGTLAGTMRVCIAKATEHANNRVQFGKKIKEFGNIQEKLARMAMLQYVTQSMCYMVAGNMDNGAKDYHLEAAISKIFASEAAWTVCDEAIQILGGNGFMKSSGLEKVLRDIRIYRIFEGANDILRLFVALTGIQYAGSHLKELQQAFKNPTANLGLIFKEGSRRAARTIGIGGADLSQYVAPPLKESSQFCAESIDMFSVAVESLLIKYGKRIVDEQFLLTRLADSAIDIYAMANVLSRASRAVNAGMPSAEHEVLMAKAWCIEANNRVTGNLKRINKRLHLENFQTMSSIAKNVLETGGVVQKLPVEC</sequence>
<dbReference type="GO" id="GO:0017099">
    <property type="term" value="F:very-long-chain fatty acyl-CoA dehydrogenase activity"/>
    <property type="evidence" value="ECO:0007669"/>
    <property type="project" value="UniProtKB-EC"/>
</dbReference>
<comment type="catalytic activity">
    <reaction evidence="24">
        <text>tetradecanoyl-CoA + oxidized [electron-transfer flavoprotein] + H(+) = (2E)-tetradecenoyl-CoA + reduced [electron-transfer flavoprotein]</text>
        <dbReference type="Rhea" id="RHEA:47316"/>
        <dbReference type="Rhea" id="RHEA-COMP:10685"/>
        <dbReference type="Rhea" id="RHEA-COMP:10686"/>
        <dbReference type="ChEBI" id="CHEBI:15378"/>
        <dbReference type="ChEBI" id="CHEBI:57385"/>
        <dbReference type="ChEBI" id="CHEBI:57692"/>
        <dbReference type="ChEBI" id="CHEBI:58307"/>
        <dbReference type="ChEBI" id="CHEBI:61405"/>
    </reaction>
    <physiologicalReaction direction="left-to-right" evidence="24">
        <dbReference type="Rhea" id="RHEA:47317"/>
    </physiologicalReaction>
</comment>
<evidence type="ECO:0000256" key="23">
    <source>
        <dbReference type="ARBA" id="ARBA00048086"/>
    </source>
</evidence>
<keyword evidence="11" id="KW-0809">Transit peptide</keyword>
<dbReference type="EMBL" id="GFDL01013833">
    <property type="protein sequence ID" value="JAV21212.1"/>
    <property type="molecule type" value="Transcribed_RNA"/>
</dbReference>
<dbReference type="GO" id="GO:0000062">
    <property type="term" value="F:fatty-acyl-CoA binding"/>
    <property type="evidence" value="ECO:0007669"/>
    <property type="project" value="TreeGrafter"/>
</dbReference>
<reference evidence="33" key="1">
    <citation type="submission" date="2017-01" db="EMBL/GenBank/DDBJ databases">
        <title>A deep insight into the sialotranscriptome of adult male and female Cluex tarsalis mosquitoes.</title>
        <authorList>
            <person name="Ribeiro J.M."/>
            <person name="Moreira F."/>
            <person name="Bernard K.A."/>
            <person name="Calvo E."/>
        </authorList>
    </citation>
    <scope>NUCLEOTIDE SEQUENCE</scope>
    <source>
        <strain evidence="33">Kern County</strain>
        <tissue evidence="33">Salivary glands</tissue>
    </source>
</reference>
<keyword evidence="15" id="KW-0496">Mitochondrion</keyword>
<evidence type="ECO:0000256" key="17">
    <source>
        <dbReference type="ARBA" id="ARBA00039034"/>
    </source>
</evidence>
<dbReference type="SUPFAM" id="SSF47203">
    <property type="entry name" value="Acyl-CoA dehydrogenase C-terminal domain-like"/>
    <property type="match status" value="2"/>
</dbReference>
<evidence type="ECO:0000256" key="3">
    <source>
        <dbReference type="ARBA" id="ARBA00005198"/>
    </source>
</evidence>
<organism evidence="33">
    <name type="scientific">Culex tarsalis</name>
    <name type="common">Encephalitis mosquito</name>
    <dbReference type="NCBI Taxonomy" id="7177"/>
    <lineage>
        <taxon>Eukaryota</taxon>
        <taxon>Metazoa</taxon>
        <taxon>Ecdysozoa</taxon>
        <taxon>Arthropoda</taxon>
        <taxon>Hexapoda</taxon>
        <taxon>Insecta</taxon>
        <taxon>Pterygota</taxon>
        <taxon>Neoptera</taxon>
        <taxon>Endopterygota</taxon>
        <taxon>Diptera</taxon>
        <taxon>Nematocera</taxon>
        <taxon>Culicoidea</taxon>
        <taxon>Culicidae</taxon>
        <taxon>Culicinae</taxon>
        <taxon>Culicini</taxon>
        <taxon>Culex</taxon>
        <taxon>Culex</taxon>
    </lineage>
</organism>
<evidence type="ECO:0000256" key="5">
    <source>
        <dbReference type="ARBA" id="ARBA00022553"/>
    </source>
</evidence>
<feature type="domain" description="ACAD9/ACADV-like C-terminal" evidence="32">
    <location>
        <begin position="494"/>
        <end position="613"/>
    </location>
</feature>
<evidence type="ECO:0000259" key="29">
    <source>
        <dbReference type="Pfam" id="PF00441"/>
    </source>
</evidence>
<dbReference type="GO" id="GO:0050660">
    <property type="term" value="F:flavin adenine dinucleotide binding"/>
    <property type="evidence" value="ECO:0007669"/>
    <property type="project" value="InterPro"/>
</dbReference>
<evidence type="ECO:0000256" key="27">
    <source>
        <dbReference type="ARBA" id="ARBA00049224"/>
    </source>
</evidence>
<dbReference type="PANTHER" id="PTHR43884:SF11">
    <property type="entry name" value="VERY LONG-CHAIN SPECIFIC ACYL-COA DEHYDROGENASE, MITOCHONDRIAL"/>
    <property type="match status" value="1"/>
</dbReference>
<dbReference type="Pfam" id="PF02770">
    <property type="entry name" value="Acyl-CoA_dh_M"/>
    <property type="match status" value="1"/>
</dbReference>
<dbReference type="InterPro" id="IPR037069">
    <property type="entry name" value="AcylCoA_DH/ox_N_sf"/>
</dbReference>
<evidence type="ECO:0000259" key="32">
    <source>
        <dbReference type="Pfam" id="PF21343"/>
    </source>
</evidence>
<comment type="function">
    <text evidence="19">Very long-chain specific acyl-CoA dehydrogenase is one of the acyl-CoA dehydrogenases that catalyze the first step of mitochondrial fatty acid beta-oxidation, an aerobic process breaking down fatty acids into acetyl-CoA and allowing the production of energy from fats. The first step of fatty acid beta-oxidation consists in the removal of one hydrogen from C-2 and C-3 of the straight-chain fatty acyl-CoA thioester, resulting in the formation of trans-2-enoyl-CoA. Among the different mitochondrial acyl-CoA dehydrogenases, very long-chain specific acyl-CoA dehydrogenase acts specifically on acyl-CoAs with saturated 12 to 24 carbons long primary chains.</text>
</comment>
<dbReference type="InterPro" id="IPR006091">
    <property type="entry name" value="Acyl-CoA_Oxase/DH_mid-dom"/>
</dbReference>
<comment type="catalytic activity">
    <reaction evidence="23">
        <text>tetracosanoyl-CoA + oxidized [electron-transfer flavoprotein] + H(+) = (2E)-tetracosenoyl-CoA + reduced [electron-transfer flavoprotein]</text>
        <dbReference type="Rhea" id="RHEA:47232"/>
        <dbReference type="Rhea" id="RHEA-COMP:10685"/>
        <dbReference type="Rhea" id="RHEA-COMP:10686"/>
        <dbReference type="ChEBI" id="CHEBI:15378"/>
        <dbReference type="ChEBI" id="CHEBI:57692"/>
        <dbReference type="ChEBI" id="CHEBI:58307"/>
        <dbReference type="ChEBI" id="CHEBI:65052"/>
        <dbReference type="ChEBI" id="CHEBI:74693"/>
    </reaction>
    <physiologicalReaction direction="left-to-right" evidence="23">
        <dbReference type="Rhea" id="RHEA:47233"/>
    </physiologicalReaction>
</comment>
<evidence type="ECO:0000256" key="7">
    <source>
        <dbReference type="ARBA" id="ARBA00022792"/>
    </source>
</evidence>
<evidence type="ECO:0000256" key="24">
    <source>
        <dbReference type="ARBA" id="ARBA00049038"/>
    </source>
</evidence>
<dbReference type="GO" id="GO:0005743">
    <property type="term" value="C:mitochondrial inner membrane"/>
    <property type="evidence" value="ECO:0007669"/>
    <property type="project" value="UniProtKB-SubCell"/>
</dbReference>
<evidence type="ECO:0000256" key="4">
    <source>
        <dbReference type="ARBA" id="ARBA00009347"/>
    </source>
</evidence>
<evidence type="ECO:0000256" key="15">
    <source>
        <dbReference type="ARBA" id="ARBA00023128"/>
    </source>
</evidence>
<evidence type="ECO:0000256" key="11">
    <source>
        <dbReference type="ARBA" id="ARBA00022946"/>
    </source>
</evidence>
<dbReference type="InterPro" id="IPR049448">
    <property type="entry name" value="ACAD9/ACADV-like_C"/>
</dbReference>
<dbReference type="Gene3D" id="1.10.540.10">
    <property type="entry name" value="Acyl-CoA dehydrogenase/oxidase, N-terminal domain"/>
    <property type="match status" value="1"/>
</dbReference>
<evidence type="ECO:0000256" key="25">
    <source>
        <dbReference type="ARBA" id="ARBA00049050"/>
    </source>
</evidence>
<dbReference type="EC" id="1.3.8.9" evidence="17"/>
<dbReference type="InterPro" id="IPR013786">
    <property type="entry name" value="AcylCoA_DH/ox_N"/>
</dbReference>
<feature type="domain" description="Acyl-CoA dehydrogenase/oxidase N-terminal" evidence="31">
    <location>
        <begin position="65"/>
        <end position="176"/>
    </location>
</feature>